<evidence type="ECO:0000259" key="2">
    <source>
        <dbReference type="Pfam" id="PF00326"/>
    </source>
</evidence>
<dbReference type="InterPro" id="IPR050955">
    <property type="entry name" value="Plant_Biomass_Hydrol_Est"/>
</dbReference>
<dbReference type="PANTHER" id="PTHR43037">
    <property type="entry name" value="UNNAMED PRODUCT-RELATED"/>
    <property type="match status" value="1"/>
</dbReference>
<dbReference type="AlphaFoldDB" id="A0A0D0E8L4"/>
<evidence type="ECO:0000256" key="1">
    <source>
        <dbReference type="ARBA" id="ARBA00022729"/>
    </source>
</evidence>
<dbReference type="Proteomes" id="UP000054538">
    <property type="component" value="Unassembled WGS sequence"/>
</dbReference>
<dbReference type="EMBL" id="KN825069">
    <property type="protein sequence ID" value="KIK95035.1"/>
    <property type="molecule type" value="Genomic_DNA"/>
</dbReference>
<dbReference type="Pfam" id="PF00326">
    <property type="entry name" value="Peptidase_S9"/>
    <property type="match status" value="1"/>
</dbReference>
<keyword evidence="1" id="KW-0732">Signal</keyword>
<dbReference type="PANTHER" id="PTHR43037:SF4">
    <property type="entry name" value="PEPTIDASE S9 PROLYL OLIGOPEPTIDASE CATALYTIC DOMAIN-CONTAINING PROTEIN"/>
    <property type="match status" value="1"/>
</dbReference>
<dbReference type="Gene3D" id="3.40.50.1820">
    <property type="entry name" value="alpha/beta hydrolase"/>
    <property type="match status" value="1"/>
</dbReference>
<sequence length="964" mass="106828">MSPMISSTARGWRVELERDWDVLGPFPIHAREQHFLSPTYPLDRESFTTQPTTYPTSLTHTAYASWSRTTADPHGTILISHPSVPWEQMRATEGWAGLQHMNVLRGWLSVHPPSRREAHWDTSDGITDESEPILHTDLLQGAFFTILPPPDSPQRKTHVPDWRPGNIYAMERAPSQLVRLPVSPARNKEGTRYEILICGAYEIRLFGDPNAYSSPHPILTLNFSIALEFPYAPVPLFQTAQARTPVEGSPVQHIPAHSITPHIVDGTPFGDAIGIGLRYFAVDQGRGYWSVISARLIPGLKPLPPSLSLALLDGLPVRIAPTQTRVIPLRLSISPLERIPKDIVELDVELTCVSSSTALFLKTFILRASLPLIHIPLWTETVHVPIRATYFLSKSMVTAFSVKPPRKAFGEVVWRKDNCSETRGNEPILALHGAGVDVLTQSFWADSLMRQTYAWVVMPQGQTAWVSFHHHSSCFRPNIGLDWHGPSAADAFAAVSALSNIISSSSSGRWKKWGFHPETRVVLMGHSNGGQGVWYMASRWPDRVCAAIPAAGYIKSQAYVSWCMSRFAHFIDPALRAVLDSSLTPDDNDLFLGNLTGIPVLAIHGGADDNVPPWHTREQVGTLKTWDRDADVTYHEDPGQPHWYFEVLFNKHVQAFLDRVYFSSSSSEEKTKNFTLTVAVPAESGSLNGWHIRALKVPGLLARLRVKKSTNGHTSIRTTNISAFSLNLDIWFAAYSLHSHGIAQFPPLECLARAHAGQIVYPNQLVPVPVPFQPPQRLQAILSTHASITLLVPTLAPSPELSAALRIAHALQLFHSLDAQIVSVREVAKAEAAGAIDIGDGNLVVIGCAEEPLVQGWLERMRSIWTYGDGAWSIDGRKIERPSSAILFLQPHPYSPRAISLFLQSTDISGLERAVRLFPIRTGVLLPDWLVVDGRADKIGAAAVEGAGYPTSRWIWNERMSWVD</sequence>
<dbReference type="STRING" id="930991.A0A0D0E8L4"/>
<evidence type="ECO:0000313" key="4">
    <source>
        <dbReference type="Proteomes" id="UP000054538"/>
    </source>
</evidence>
<dbReference type="GO" id="GO:0006508">
    <property type="term" value="P:proteolysis"/>
    <property type="evidence" value="ECO:0007669"/>
    <property type="project" value="InterPro"/>
</dbReference>
<keyword evidence="4" id="KW-1185">Reference proteome</keyword>
<organism evidence="3 4">
    <name type="scientific">Paxillus rubicundulus Ve08.2h10</name>
    <dbReference type="NCBI Taxonomy" id="930991"/>
    <lineage>
        <taxon>Eukaryota</taxon>
        <taxon>Fungi</taxon>
        <taxon>Dikarya</taxon>
        <taxon>Basidiomycota</taxon>
        <taxon>Agaricomycotina</taxon>
        <taxon>Agaricomycetes</taxon>
        <taxon>Agaricomycetidae</taxon>
        <taxon>Boletales</taxon>
        <taxon>Paxilineae</taxon>
        <taxon>Paxillaceae</taxon>
        <taxon>Paxillus</taxon>
    </lineage>
</organism>
<feature type="domain" description="Peptidase S9 prolyl oligopeptidase catalytic" evidence="2">
    <location>
        <begin position="515"/>
        <end position="651"/>
    </location>
</feature>
<name>A0A0D0E8L4_9AGAM</name>
<dbReference type="InterPro" id="IPR029058">
    <property type="entry name" value="AB_hydrolase_fold"/>
</dbReference>
<dbReference type="InterPro" id="IPR001375">
    <property type="entry name" value="Peptidase_S9_cat"/>
</dbReference>
<dbReference type="InParanoid" id="A0A0D0E8L4"/>
<protein>
    <recommendedName>
        <fullName evidence="2">Peptidase S9 prolyl oligopeptidase catalytic domain-containing protein</fullName>
    </recommendedName>
</protein>
<reference evidence="3 4" key="1">
    <citation type="submission" date="2014-04" db="EMBL/GenBank/DDBJ databases">
        <authorList>
            <consortium name="DOE Joint Genome Institute"/>
            <person name="Kuo A."/>
            <person name="Kohler A."/>
            <person name="Jargeat P."/>
            <person name="Nagy L.G."/>
            <person name="Floudas D."/>
            <person name="Copeland A."/>
            <person name="Barry K.W."/>
            <person name="Cichocki N."/>
            <person name="Veneault-Fourrey C."/>
            <person name="LaButti K."/>
            <person name="Lindquist E.A."/>
            <person name="Lipzen A."/>
            <person name="Lundell T."/>
            <person name="Morin E."/>
            <person name="Murat C."/>
            <person name="Sun H."/>
            <person name="Tunlid A."/>
            <person name="Henrissat B."/>
            <person name="Grigoriev I.V."/>
            <person name="Hibbett D.S."/>
            <person name="Martin F."/>
            <person name="Nordberg H.P."/>
            <person name="Cantor M.N."/>
            <person name="Hua S.X."/>
        </authorList>
    </citation>
    <scope>NUCLEOTIDE SEQUENCE [LARGE SCALE GENOMIC DNA]</scope>
    <source>
        <strain evidence="3 4">Ve08.2h10</strain>
    </source>
</reference>
<proteinExistence type="predicted"/>
<dbReference type="SUPFAM" id="SSF53474">
    <property type="entry name" value="alpha/beta-Hydrolases"/>
    <property type="match status" value="1"/>
</dbReference>
<dbReference type="OrthoDB" id="449091at2759"/>
<evidence type="ECO:0000313" key="3">
    <source>
        <dbReference type="EMBL" id="KIK95035.1"/>
    </source>
</evidence>
<gene>
    <name evidence="3" type="ORF">PAXRUDRAFT_780281</name>
</gene>
<reference evidence="4" key="2">
    <citation type="submission" date="2015-01" db="EMBL/GenBank/DDBJ databases">
        <title>Evolutionary Origins and Diversification of the Mycorrhizal Mutualists.</title>
        <authorList>
            <consortium name="DOE Joint Genome Institute"/>
            <consortium name="Mycorrhizal Genomics Consortium"/>
            <person name="Kohler A."/>
            <person name="Kuo A."/>
            <person name="Nagy L.G."/>
            <person name="Floudas D."/>
            <person name="Copeland A."/>
            <person name="Barry K.W."/>
            <person name="Cichocki N."/>
            <person name="Veneault-Fourrey C."/>
            <person name="LaButti K."/>
            <person name="Lindquist E.A."/>
            <person name="Lipzen A."/>
            <person name="Lundell T."/>
            <person name="Morin E."/>
            <person name="Murat C."/>
            <person name="Riley R."/>
            <person name="Ohm R."/>
            <person name="Sun H."/>
            <person name="Tunlid A."/>
            <person name="Henrissat B."/>
            <person name="Grigoriev I.V."/>
            <person name="Hibbett D.S."/>
            <person name="Martin F."/>
        </authorList>
    </citation>
    <scope>NUCLEOTIDE SEQUENCE [LARGE SCALE GENOMIC DNA]</scope>
    <source>
        <strain evidence="4">Ve08.2h10</strain>
    </source>
</reference>
<dbReference type="HOGENOM" id="CLU_014627_0_0_1"/>
<dbReference type="GO" id="GO:0008236">
    <property type="term" value="F:serine-type peptidase activity"/>
    <property type="evidence" value="ECO:0007669"/>
    <property type="project" value="InterPro"/>
</dbReference>
<accession>A0A0D0E8L4</accession>